<feature type="region of interest" description="Disordered" evidence="1">
    <location>
        <begin position="13"/>
        <end position="75"/>
    </location>
</feature>
<proteinExistence type="predicted"/>
<feature type="compositionally biased region" description="Basic residues" evidence="1">
    <location>
        <begin position="47"/>
        <end position="60"/>
    </location>
</feature>
<evidence type="ECO:0000256" key="1">
    <source>
        <dbReference type="SAM" id="MobiDB-lite"/>
    </source>
</evidence>
<feature type="compositionally biased region" description="Basic and acidic residues" evidence="1">
    <location>
        <begin position="34"/>
        <end position="46"/>
    </location>
</feature>
<dbReference type="AlphaFoldDB" id="A0A6J4IBT0"/>
<name>A0A6J4IBT0_9PROT</name>
<accession>A0A6J4IBT0</accession>
<dbReference type="EMBL" id="CADCTG010000161">
    <property type="protein sequence ID" value="CAA9248153.1"/>
    <property type="molecule type" value="Genomic_DNA"/>
</dbReference>
<sequence>MPSWSCALPAAALAKPNAHCSSSGSERPAAFHSAQDHAGARADHRQARSLRRNRPRQGRRERHDGAQRTVAGQFE</sequence>
<protein>
    <submittedName>
        <fullName evidence="2">Uncharacterized protein</fullName>
    </submittedName>
</protein>
<organism evidence="2">
    <name type="scientific">uncultured Acetobacteraceae bacterium</name>
    <dbReference type="NCBI Taxonomy" id="169975"/>
    <lineage>
        <taxon>Bacteria</taxon>
        <taxon>Pseudomonadati</taxon>
        <taxon>Pseudomonadota</taxon>
        <taxon>Alphaproteobacteria</taxon>
        <taxon>Acetobacterales</taxon>
        <taxon>Acetobacteraceae</taxon>
        <taxon>environmental samples</taxon>
    </lineage>
</organism>
<evidence type="ECO:0000313" key="2">
    <source>
        <dbReference type="EMBL" id="CAA9248153.1"/>
    </source>
</evidence>
<gene>
    <name evidence="2" type="ORF">AVDCRST_MAG08-1964</name>
</gene>
<reference evidence="2" key="1">
    <citation type="submission" date="2020-02" db="EMBL/GenBank/DDBJ databases">
        <authorList>
            <person name="Meier V. D."/>
        </authorList>
    </citation>
    <scope>NUCLEOTIDE SEQUENCE</scope>
    <source>
        <strain evidence="2">AVDCRST_MAG08</strain>
    </source>
</reference>